<accession>A0A1M6RHT0</accession>
<dbReference type="Proteomes" id="UP000184314">
    <property type="component" value="Unassembled WGS sequence"/>
</dbReference>
<evidence type="ECO:0000313" key="2">
    <source>
        <dbReference type="Proteomes" id="UP000184314"/>
    </source>
</evidence>
<keyword evidence="2" id="KW-1185">Reference proteome</keyword>
<dbReference type="EMBL" id="FQZX01000002">
    <property type="protein sequence ID" value="SHK32071.1"/>
    <property type="molecule type" value="Genomic_DNA"/>
</dbReference>
<evidence type="ECO:0000313" key="1">
    <source>
        <dbReference type="EMBL" id="SHK32071.1"/>
    </source>
</evidence>
<name>A0A1M6RHT0_9FLAO</name>
<gene>
    <name evidence="1" type="ORF">SAMN04488007_2739</name>
</gene>
<organism evidence="1 2">
    <name type="scientific">Maribacter aquivivus</name>
    <dbReference type="NCBI Taxonomy" id="228958"/>
    <lineage>
        <taxon>Bacteria</taxon>
        <taxon>Pseudomonadati</taxon>
        <taxon>Bacteroidota</taxon>
        <taxon>Flavobacteriia</taxon>
        <taxon>Flavobacteriales</taxon>
        <taxon>Flavobacteriaceae</taxon>
        <taxon>Maribacter</taxon>
    </lineage>
</organism>
<dbReference type="AlphaFoldDB" id="A0A1M6RHT0"/>
<reference evidence="2" key="1">
    <citation type="submission" date="2016-11" db="EMBL/GenBank/DDBJ databases">
        <authorList>
            <person name="Varghese N."/>
            <person name="Submissions S."/>
        </authorList>
    </citation>
    <scope>NUCLEOTIDE SEQUENCE [LARGE SCALE GENOMIC DNA]</scope>
    <source>
        <strain evidence="2">DSM 16478</strain>
    </source>
</reference>
<proteinExistence type="predicted"/>
<protein>
    <submittedName>
        <fullName evidence="1">Uncharacterized protein</fullName>
    </submittedName>
</protein>
<dbReference type="STRING" id="228958.SAMN04488007_2739"/>
<sequence>MFRRKRKVSLLPALSLAQALANSLKKIVFILIFTFAVQISFGQKKTWVFPKFEFSDYISPKDTVASSFVKDLQLEYDYGIIDMTDTLKEIRIIAFRDNKAYKIRKKMDLSRAHKKLKIKKVRKKNLKLVKDLLKTTDSLNITELHNVGINNTSNDKYVYDRIQWTSNFVLFSKQKQIIFRCNRTHNHGDTKLLNNQHDKYIYFVHKFYPIFNRG</sequence>
<dbReference type="RefSeq" id="WP_073245016.1">
    <property type="nucleotide sequence ID" value="NZ_FQZX01000002.1"/>
</dbReference>